<proteinExistence type="predicted"/>
<gene>
    <name evidence="1" type="primary">NCL1_34474</name>
    <name evidence="1" type="ORF">TNCV_1707231</name>
</gene>
<dbReference type="AlphaFoldDB" id="A0A8X6V273"/>
<organism evidence="1 2">
    <name type="scientific">Trichonephila clavipes</name>
    <name type="common">Golden silk orbweaver</name>
    <name type="synonym">Nephila clavipes</name>
    <dbReference type="NCBI Taxonomy" id="2585209"/>
    <lineage>
        <taxon>Eukaryota</taxon>
        <taxon>Metazoa</taxon>
        <taxon>Ecdysozoa</taxon>
        <taxon>Arthropoda</taxon>
        <taxon>Chelicerata</taxon>
        <taxon>Arachnida</taxon>
        <taxon>Araneae</taxon>
        <taxon>Araneomorphae</taxon>
        <taxon>Entelegynae</taxon>
        <taxon>Araneoidea</taxon>
        <taxon>Nephilidae</taxon>
        <taxon>Trichonephila</taxon>
    </lineage>
</organism>
<comment type="caution">
    <text evidence="1">The sequence shown here is derived from an EMBL/GenBank/DDBJ whole genome shotgun (WGS) entry which is preliminary data.</text>
</comment>
<dbReference type="Proteomes" id="UP000887159">
    <property type="component" value="Unassembled WGS sequence"/>
</dbReference>
<dbReference type="EMBL" id="BMAU01021147">
    <property type="protein sequence ID" value="GFX92447.1"/>
    <property type="molecule type" value="Genomic_DNA"/>
</dbReference>
<protein>
    <submittedName>
        <fullName evidence="1">Uncharacterized protein</fullName>
    </submittedName>
</protein>
<evidence type="ECO:0000313" key="2">
    <source>
        <dbReference type="Proteomes" id="UP000887159"/>
    </source>
</evidence>
<sequence>MQYYASRHKACCVEQVFFFQFTGDRVNNLQLGLPVVQTRNLVAVGHEVQYFVREGFVGHRSRVSSKHLSSHLPVDGVRFLGGQKGIALQLQDARVGVGSNKDADVDVRRSNVTALALSYRTFPLRKV</sequence>
<reference evidence="1" key="1">
    <citation type="submission" date="2020-08" db="EMBL/GenBank/DDBJ databases">
        <title>Multicomponent nature underlies the extraordinary mechanical properties of spider dragline silk.</title>
        <authorList>
            <person name="Kono N."/>
            <person name="Nakamura H."/>
            <person name="Mori M."/>
            <person name="Yoshida Y."/>
            <person name="Ohtoshi R."/>
            <person name="Malay A.D."/>
            <person name="Moran D.A.P."/>
            <person name="Tomita M."/>
            <person name="Numata K."/>
            <person name="Arakawa K."/>
        </authorList>
    </citation>
    <scope>NUCLEOTIDE SEQUENCE</scope>
</reference>
<evidence type="ECO:0000313" key="1">
    <source>
        <dbReference type="EMBL" id="GFX92447.1"/>
    </source>
</evidence>
<keyword evidence="2" id="KW-1185">Reference proteome</keyword>
<name>A0A8X6V273_TRICX</name>
<accession>A0A8X6V273</accession>